<dbReference type="InterPro" id="IPR012338">
    <property type="entry name" value="Beta-lactam/transpept-like"/>
</dbReference>
<evidence type="ECO:0000256" key="2">
    <source>
        <dbReference type="SAM" id="SignalP"/>
    </source>
</evidence>
<dbReference type="Gene3D" id="3.40.710.10">
    <property type="entry name" value="DD-peptidase/beta-lactamase superfamily"/>
    <property type="match status" value="2"/>
</dbReference>
<evidence type="ECO:0000259" key="3">
    <source>
        <dbReference type="Pfam" id="PF00144"/>
    </source>
</evidence>
<feature type="compositionally biased region" description="Low complexity" evidence="1">
    <location>
        <begin position="254"/>
        <end position="263"/>
    </location>
</feature>
<name>A0ABS7PIS2_9SPHN</name>
<dbReference type="InterPro" id="IPR001466">
    <property type="entry name" value="Beta-lactam-related"/>
</dbReference>
<comment type="caution">
    <text evidence="4">The sequence shown here is derived from an EMBL/GenBank/DDBJ whole genome shotgun (WGS) entry which is preliminary data.</text>
</comment>
<sequence>MGMASIASPAMAAADTPMAACVAARANAADLSGVALVLRRGASTVFARGEAGEAGSTPITAETRFNMGSMTKMFTAIAIAQLIEAGKVSLDDPAGKYVDGLTPATAAVTVRQLLTHSGGLGSIFRPDAEAVLAGARKTRDYKPIIATETPAFAPGTRHQYSNSGFVLLGLLVEAASGQDYADYLDAHILRPAGMTATGLTLGEAATRALPMTRGMGWRRMPPPGPNGTSPAGPARQPGQDGQGPRKMPPPPADGPLRPAPSMGSYASPAGGAYATVTDMARFFRALLAGKLVRADTLRSFTGPQIVAAPAQGDRPAMHYGFGFGTGSVDGHRWFGHNGGAPGVNAEGGAFPDDDTIIVVMSNRDPPAAGRLYGDLRRIVLDDARLASCT</sequence>
<dbReference type="PANTHER" id="PTHR46825">
    <property type="entry name" value="D-ALANYL-D-ALANINE-CARBOXYPEPTIDASE/ENDOPEPTIDASE AMPH"/>
    <property type="match status" value="1"/>
</dbReference>
<feature type="signal peptide" evidence="2">
    <location>
        <begin position="1"/>
        <end position="19"/>
    </location>
</feature>
<dbReference type="PANTHER" id="PTHR46825:SF9">
    <property type="entry name" value="BETA-LACTAMASE-RELATED DOMAIN-CONTAINING PROTEIN"/>
    <property type="match status" value="1"/>
</dbReference>
<evidence type="ECO:0000313" key="5">
    <source>
        <dbReference type="Proteomes" id="UP000706039"/>
    </source>
</evidence>
<proteinExistence type="predicted"/>
<dbReference type="Proteomes" id="UP000706039">
    <property type="component" value="Unassembled WGS sequence"/>
</dbReference>
<dbReference type="EMBL" id="JAINVV010000001">
    <property type="protein sequence ID" value="MBY8821197.1"/>
    <property type="molecule type" value="Genomic_DNA"/>
</dbReference>
<evidence type="ECO:0000313" key="4">
    <source>
        <dbReference type="EMBL" id="MBY8821197.1"/>
    </source>
</evidence>
<keyword evidence="2" id="KW-0732">Signal</keyword>
<accession>A0ABS7PIS2</accession>
<feature type="chain" id="PRO_5045602012" evidence="2">
    <location>
        <begin position="20"/>
        <end position="389"/>
    </location>
</feature>
<gene>
    <name evidence="4" type="ORF">K7G82_02775</name>
</gene>
<protein>
    <submittedName>
        <fullName evidence="4">Beta-lactamase family protein</fullName>
    </submittedName>
</protein>
<feature type="domain" description="Beta-lactamase-related" evidence="3">
    <location>
        <begin position="20"/>
        <end position="373"/>
    </location>
</feature>
<keyword evidence="5" id="KW-1185">Reference proteome</keyword>
<dbReference type="SUPFAM" id="SSF56601">
    <property type="entry name" value="beta-lactamase/transpeptidase-like"/>
    <property type="match status" value="1"/>
</dbReference>
<dbReference type="InterPro" id="IPR050491">
    <property type="entry name" value="AmpC-like"/>
</dbReference>
<dbReference type="Pfam" id="PF00144">
    <property type="entry name" value="Beta-lactamase"/>
    <property type="match status" value="1"/>
</dbReference>
<feature type="region of interest" description="Disordered" evidence="1">
    <location>
        <begin position="212"/>
        <end position="263"/>
    </location>
</feature>
<evidence type="ECO:0000256" key="1">
    <source>
        <dbReference type="SAM" id="MobiDB-lite"/>
    </source>
</evidence>
<dbReference type="RefSeq" id="WP_222988276.1">
    <property type="nucleotide sequence ID" value="NZ_JAINVV010000001.1"/>
</dbReference>
<organism evidence="4 5">
    <name type="scientific">Sphingomonas colocasiae</name>
    <dbReference type="NCBI Taxonomy" id="1848973"/>
    <lineage>
        <taxon>Bacteria</taxon>
        <taxon>Pseudomonadati</taxon>
        <taxon>Pseudomonadota</taxon>
        <taxon>Alphaproteobacteria</taxon>
        <taxon>Sphingomonadales</taxon>
        <taxon>Sphingomonadaceae</taxon>
        <taxon>Sphingomonas</taxon>
    </lineage>
</organism>
<reference evidence="4 5" key="1">
    <citation type="submission" date="2021-08" db="EMBL/GenBank/DDBJ databases">
        <authorList>
            <person name="Tuo L."/>
        </authorList>
    </citation>
    <scope>NUCLEOTIDE SEQUENCE [LARGE SCALE GENOMIC DNA]</scope>
    <source>
        <strain evidence="4 5">JCM 31229</strain>
    </source>
</reference>